<accession>A0A2U3MZD1</accession>
<dbReference type="Gene3D" id="3.30.1150.10">
    <property type="match status" value="1"/>
</dbReference>
<dbReference type="RefSeq" id="WP_121974229.1">
    <property type="nucleotide sequence ID" value="NZ_OOGT01000081.1"/>
</dbReference>
<evidence type="ECO:0000313" key="3">
    <source>
        <dbReference type="Proteomes" id="UP000245974"/>
    </source>
</evidence>
<evidence type="ECO:0000313" key="2">
    <source>
        <dbReference type="EMBL" id="SPL70777.1"/>
    </source>
</evidence>
<evidence type="ECO:0008006" key="4">
    <source>
        <dbReference type="Google" id="ProtNLM"/>
    </source>
</evidence>
<dbReference type="SUPFAM" id="SSF74653">
    <property type="entry name" value="TolA/TonB C-terminal domain"/>
    <property type="match status" value="1"/>
</dbReference>
<feature type="signal peptide" evidence="1">
    <location>
        <begin position="1"/>
        <end position="18"/>
    </location>
</feature>
<protein>
    <recommendedName>
        <fullName evidence="4">TonB C-terminal domain-containing protein</fullName>
    </recommendedName>
</protein>
<feature type="chain" id="PRO_5015626747" description="TonB C-terminal domain-containing protein" evidence="1">
    <location>
        <begin position="19"/>
        <end position="154"/>
    </location>
</feature>
<dbReference type="AlphaFoldDB" id="A0A2U3MZD1"/>
<sequence>MNKLLTLLLAFFPITSFAGQDFEPADQNPITLNTAKALSKMDRENEIAKSEDAKRKTIEYYEKRKQRSVDVKRDFERLILRNWDVPTGSMGKTVKVLIELNDDGTVKSVTFDSSDPVFNESIKQAIENSAPFPLPNDYVLRQMSKKMTSIFKAR</sequence>
<gene>
    <name evidence="2" type="ORF">KPC_1955</name>
</gene>
<organism evidence="2 3">
    <name type="scientific">Acinetobacter stercoris</name>
    <dbReference type="NCBI Taxonomy" id="2126983"/>
    <lineage>
        <taxon>Bacteria</taxon>
        <taxon>Pseudomonadati</taxon>
        <taxon>Pseudomonadota</taxon>
        <taxon>Gammaproteobacteria</taxon>
        <taxon>Moraxellales</taxon>
        <taxon>Moraxellaceae</taxon>
        <taxon>Acinetobacter</taxon>
    </lineage>
</organism>
<keyword evidence="3" id="KW-1185">Reference proteome</keyword>
<dbReference type="Pfam" id="PF13103">
    <property type="entry name" value="TonB_2"/>
    <property type="match status" value="1"/>
</dbReference>
<proteinExistence type="predicted"/>
<keyword evidence="1" id="KW-0732">Signal</keyword>
<name>A0A2U3MZD1_9GAMM</name>
<evidence type="ECO:0000256" key="1">
    <source>
        <dbReference type="SAM" id="SignalP"/>
    </source>
</evidence>
<dbReference type="InParanoid" id="A0A2U3MZD1"/>
<dbReference type="EMBL" id="OOGT01000081">
    <property type="protein sequence ID" value="SPL70777.1"/>
    <property type="molecule type" value="Genomic_DNA"/>
</dbReference>
<dbReference type="OrthoDB" id="6713678at2"/>
<dbReference type="Proteomes" id="UP000245974">
    <property type="component" value="Unassembled WGS sequence"/>
</dbReference>
<reference evidence="3" key="1">
    <citation type="submission" date="2018-03" db="EMBL/GenBank/DDBJ databases">
        <authorList>
            <person name="Blom J."/>
        </authorList>
    </citation>
    <scope>NUCLEOTIDE SEQUENCE [LARGE SCALE GENOMIC DNA]</scope>
    <source>
        <strain evidence="3">KPC-SM-21</strain>
    </source>
</reference>